<comment type="caution">
    <text evidence="1">The sequence shown here is derived from an EMBL/GenBank/DDBJ whole genome shotgun (WGS) entry which is preliminary data.</text>
</comment>
<protein>
    <submittedName>
        <fullName evidence="1">Uncharacterized protein</fullName>
    </submittedName>
</protein>
<reference evidence="1 2" key="1">
    <citation type="submission" date="2020-04" db="EMBL/GenBank/DDBJ databases">
        <title>WGS-Seq of Vibrio isolated by the O'Toole Lab.</title>
        <authorList>
            <person name="Mckone K.P."/>
            <person name="Whitaker R."/>
            <person name="Sevigney J.L."/>
            <person name="Herring J.B."/>
            <person name="O'Toole G."/>
        </authorList>
    </citation>
    <scope>NUCLEOTIDE SEQUENCE [LARGE SCALE GENOMIC DNA]</scope>
    <source>
        <strain evidence="1 2">BS_02</strain>
    </source>
</reference>
<dbReference type="Proteomes" id="UP000590068">
    <property type="component" value="Unassembled WGS sequence"/>
</dbReference>
<organism evidence="1 2">
    <name type="scientific">Vibrio breoganii</name>
    <dbReference type="NCBI Taxonomy" id="553239"/>
    <lineage>
        <taxon>Bacteria</taxon>
        <taxon>Pseudomonadati</taxon>
        <taxon>Pseudomonadota</taxon>
        <taxon>Gammaproteobacteria</taxon>
        <taxon>Vibrionales</taxon>
        <taxon>Vibrionaceae</taxon>
        <taxon>Vibrio</taxon>
    </lineage>
</organism>
<dbReference type="EMBL" id="JABCJR010000009">
    <property type="protein sequence ID" value="NMR69603.1"/>
    <property type="molecule type" value="Genomic_DNA"/>
</dbReference>
<evidence type="ECO:0000313" key="2">
    <source>
        <dbReference type="Proteomes" id="UP000590068"/>
    </source>
</evidence>
<keyword evidence="2" id="KW-1185">Reference proteome</keyword>
<sequence>MMQNQSAFFFALPSEISFYSRCIISLRACHNLGVKLILLGNRANHDVSLTNNFNQSEVLELAFGA</sequence>
<evidence type="ECO:0000313" key="1">
    <source>
        <dbReference type="EMBL" id="NMR69603.1"/>
    </source>
</evidence>
<name>A0ABX1U7Z2_9VIBR</name>
<proteinExistence type="predicted"/>
<accession>A0ABX1U7Z2</accession>
<gene>
    <name evidence="1" type="ORF">HJ568_06400</name>
</gene>